<protein>
    <submittedName>
        <fullName evidence="2">GNAT superfamily acetyltransferase</fullName>
    </submittedName>
</protein>
<dbReference type="EMBL" id="JAFBEC010000006">
    <property type="protein sequence ID" value="MBM7633235.1"/>
    <property type="molecule type" value="Genomic_DNA"/>
</dbReference>
<dbReference type="Proteomes" id="UP000741863">
    <property type="component" value="Unassembled WGS sequence"/>
</dbReference>
<name>A0ABS2PDU4_9BACL</name>
<evidence type="ECO:0000313" key="2">
    <source>
        <dbReference type="EMBL" id="MBM7633235.1"/>
    </source>
</evidence>
<proteinExistence type="predicted"/>
<accession>A0ABS2PDU4</accession>
<feature type="domain" description="N-acetyltransferase" evidence="1">
    <location>
        <begin position="1"/>
        <end position="139"/>
    </location>
</feature>
<dbReference type="Pfam" id="PF13480">
    <property type="entry name" value="Acetyltransf_6"/>
    <property type="match status" value="1"/>
</dbReference>
<dbReference type="InterPro" id="IPR000182">
    <property type="entry name" value="GNAT_dom"/>
</dbReference>
<evidence type="ECO:0000259" key="1">
    <source>
        <dbReference type="PROSITE" id="PS51186"/>
    </source>
</evidence>
<dbReference type="RefSeq" id="WP_204697828.1">
    <property type="nucleotide sequence ID" value="NZ_JAFBEC010000006.1"/>
</dbReference>
<dbReference type="SUPFAM" id="SSF55729">
    <property type="entry name" value="Acyl-CoA N-acyltransferases (Nat)"/>
    <property type="match status" value="1"/>
</dbReference>
<dbReference type="InterPro" id="IPR016181">
    <property type="entry name" value="Acyl_CoA_acyltransferase"/>
</dbReference>
<dbReference type="Gene3D" id="3.40.630.30">
    <property type="match status" value="1"/>
</dbReference>
<reference evidence="2 3" key="1">
    <citation type="submission" date="2021-01" db="EMBL/GenBank/DDBJ databases">
        <title>Genomic Encyclopedia of Type Strains, Phase IV (KMG-IV): sequencing the most valuable type-strain genomes for metagenomic binning, comparative biology and taxonomic classification.</title>
        <authorList>
            <person name="Goeker M."/>
        </authorList>
    </citation>
    <scope>NUCLEOTIDE SEQUENCE [LARGE SCALE GENOMIC DNA]</scope>
    <source>
        <strain evidence="2 3">DSM 25540</strain>
    </source>
</reference>
<dbReference type="InterPro" id="IPR038740">
    <property type="entry name" value="BioF2-like_GNAT_dom"/>
</dbReference>
<gene>
    <name evidence="2" type="ORF">JOD17_002329</name>
</gene>
<dbReference type="CDD" id="cd04301">
    <property type="entry name" value="NAT_SF"/>
    <property type="match status" value="1"/>
</dbReference>
<sequence length="139" mass="16137">MNIVTSTEIDRGKLNGLHKRIFDSDNIVEKFRFKPEIVATMAWDGEELIGYKLGYAQNESSFYSWLGGVHPERRKEGIGEQLLLAQHRELKKRGFTYVETKTMNRWRAMLLLNIRSGFCITGTHTNESGDVMIMLRKRL</sequence>
<evidence type="ECO:0000313" key="3">
    <source>
        <dbReference type="Proteomes" id="UP000741863"/>
    </source>
</evidence>
<dbReference type="PROSITE" id="PS51186">
    <property type="entry name" value="GNAT"/>
    <property type="match status" value="1"/>
</dbReference>
<organism evidence="2 3">
    <name type="scientific">Geomicrobium sediminis</name>
    <dbReference type="NCBI Taxonomy" id="1347788"/>
    <lineage>
        <taxon>Bacteria</taxon>
        <taxon>Bacillati</taxon>
        <taxon>Bacillota</taxon>
        <taxon>Bacilli</taxon>
        <taxon>Bacillales</taxon>
        <taxon>Geomicrobium</taxon>
    </lineage>
</organism>
<keyword evidence="3" id="KW-1185">Reference proteome</keyword>
<comment type="caution">
    <text evidence="2">The sequence shown here is derived from an EMBL/GenBank/DDBJ whole genome shotgun (WGS) entry which is preliminary data.</text>
</comment>